<feature type="compositionally biased region" description="Basic and acidic residues" evidence="1">
    <location>
        <begin position="49"/>
        <end position="68"/>
    </location>
</feature>
<name>A0A7S2TE66_9EUKA</name>
<evidence type="ECO:0000313" key="2">
    <source>
        <dbReference type="EMBL" id="CAD9743773.1"/>
    </source>
</evidence>
<sequence>MVSFGGLVNGSPTVATTTTNAVTVTARASAAATATAVAESQQNVSGSVPERKHLQADQRVTLETRQEHETDEVPNPSRDDLTMTAPPGGRDPGGEIDSAGGPEAFLFRLL</sequence>
<dbReference type="AlphaFoldDB" id="A0A7S2TE66"/>
<proteinExistence type="predicted"/>
<reference evidence="2" key="1">
    <citation type="submission" date="2021-01" db="EMBL/GenBank/DDBJ databases">
        <authorList>
            <person name="Corre E."/>
            <person name="Pelletier E."/>
            <person name="Niang G."/>
            <person name="Scheremetjew M."/>
            <person name="Finn R."/>
            <person name="Kale V."/>
            <person name="Holt S."/>
            <person name="Cochrane G."/>
            <person name="Meng A."/>
            <person name="Brown T."/>
            <person name="Cohen L."/>
        </authorList>
    </citation>
    <scope>NUCLEOTIDE SEQUENCE</scope>
    <source>
        <strain evidence="2">CCMP622</strain>
    </source>
</reference>
<protein>
    <submittedName>
        <fullName evidence="2">Uncharacterized protein</fullName>
    </submittedName>
</protein>
<feature type="region of interest" description="Disordered" evidence="1">
    <location>
        <begin position="41"/>
        <end position="102"/>
    </location>
</feature>
<dbReference type="EMBL" id="HBHP01000053">
    <property type="protein sequence ID" value="CAD9743773.1"/>
    <property type="molecule type" value="Transcribed_RNA"/>
</dbReference>
<gene>
    <name evidence="2" type="ORF">LSP00402_LOCUS38</name>
</gene>
<evidence type="ECO:0000256" key="1">
    <source>
        <dbReference type="SAM" id="MobiDB-lite"/>
    </source>
</evidence>
<accession>A0A7S2TE66</accession>
<organism evidence="2">
    <name type="scientific">Lotharella oceanica</name>
    <dbReference type="NCBI Taxonomy" id="641309"/>
    <lineage>
        <taxon>Eukaryota</taxon>
        <taxon>Sar</taxon>
        <taxon>Rhizaria</taxon>
        <taxon>Cercozoa</taxon>
        <taxon>Chlorarachniophyceae</taxon>
        <taxon>Lotharella</taxon>
    </lineage>
</organism>